<dbReference type="RefSeq" id="WP_148595334.1">
    <property type="nucleotide sequence ID" value="NZ_CP042997.1"/>
</dbReference>
<reference evidence="2 3" key="1">
    <citation type="submission" date="2019-08" db="EMBL/GenBank/DDBJ databases">
        <title>Deep-cultivation of Planctomycetes and their phenomic and genomic characterization uncovers novel biology.</title>
        <authorList>
            <person name="Wiegand S."/>
            <person name="Jogler M."/>
            <person name="Boedeker C."/>
            <person name="Pinto D."/>
            <person name="Vollmers J."/>
            <person name="Rivas-Marin E."/>
            <person name="Kohn T."/>
            <person name="Peeters S.H."/>
            <person name="Heuer A."/>
            <person name="Rast P."/>
            <person name="Oberbeckmann S."/>
            <person name="Bunk B."/>
            <person name="Jeske O."/>
            <person name="Meyerdierks A."/>
            <person name="Storesund J.E."/>
            <person name="Kallscheuer N."/>
            <person name="Luecker S."/>
            <person name="Lage O.M."/>
            <person name="Pohl T."/>
            <person name="Merkel B.J."/>
            <person name="Hornburger P."/>
            <person name="Mueller R.-W."/>
            <person name="Bruemmer F."/>
            <person name="Labrenz M."/>
            <person name="Spormann A.M."/>
            <person name="Op den Camp H."/>
            <person name="Overmann J."/>
            <person name="Amann R."/>
            <person name="Jetten M.S.M."/>
            <person name="Mascher T."/>
            <person name="Medema M.H."/>
            <person name="Devos D.P."/>
            <person name="Kaster A.-K."/>
            <person name="Ovreas L."/>
            <person name="Rohde M."/>
            <person name="Galperin M.Y."/>
            <person name="Jogler C."/>
        </authorList>
    </citation>
    <scope>NUCLEOTIDE SEQUENCE [LARGE SCALE GENOMIC DNA]</scope>
    <source>
        <strain evidence="2 3">OJF2</strain>
    </source>
</reference>
<dbReference type="Proteomes" id="UP000324233">
    <property type="component" value="Chromosome"/>
</dbReference>
<proteinExistence type="predicted"/>
<feature type="region of interest" description="Disordered" evidence="1">
    <location>
        <begin position="1"/>
        <end position="27"/>
    </location>
</feature>
<dbReference type="KEGG" id="agv:OJF2_40920"/>
<dbReference type="EMBL" id="CP042997">
    <property type="protein sequence ID" value="QEH35540.1"/>
    <property type="molecule type" value="Genomic_DNA"/>
</dbReference>
<dbReference type="OrthoDB" id="295785at2"/>
<keyword evidence="3" id="KW-1185">Reference proteome</keyword>
<organism evidence="2 3">
    <name type="scientific">Aquisphaera giovannonii</name>
    <dbReference type="NCBI Taxonomy" id="406548"/>
    <lineage>
        <taxon>Bacteria</taxon>
        <taxon>Pseudomonadati</taxon>
        <taxon>Planctomycetota</taxon>
        <taxon>Planctomycetia</taxon>
        <taxon>Isosphaerales</taxon>
        <taxon>Isosphaeraceae</taxon>
        <taxon>Aquisphaera</taxon>
    </lineage>
</organism>
<sequence length="137" mass="14624">MARKKASPTSRHEAAEAPPLEDASGKTITKAEAVRQALSAGMDAPGDIADFLKSQFGLEMSKPMVSAYKSLAKKKAEATMVKLPRGRKPRAAVEGYLAPPRIEAKGDRDLLNALEAMKPLVATLGVEKVKRLAELLG</sequence>
<evidence type="ECO:0000313" key="2">
    <source>
        <dbReference type="EMBL" id="QEH35540.1"/>
    </source>
</evidence>
<name>A0A5B9W6D5_9BACT</name>
<evidence type="ECO:0000313" key="3">
    <source>
        <dbReference type="Proteomes" id="UP000324233"/>
    </source>
</evidence>
<dbReference type="AlphaFoldDB" id="A0A5B9W6D5"/>
<protein>
    <submittedName>
        <fullName evidence="2">Uncharacterized protein</fullName>
    </submittedName>
</protein>
<gene>
    <name evidence="2" type="ORF">OJF2_40920</name>
</gene>
<accession>A0A5B9W6D5</accession>
<evidence type="ECO:0000256" key="1">
    <source>
        <dbReference type="SAM" id="MobiDB-lite"/>
    </source>
</evidence>